<feature type="transmembrane region" description="Helical" evidence="2">
    <location>
        <begin position="354"/>
        <end position="370"/>
    </location>
</feature>
<name>A0A238XTD5_9RHOB</name>
<keyword evidence="4" id="KW-0808">Transferase</keyword>
<dbReference type="InterPro" id="IPR002656">
    <property type="entry name" value="Acyl_transf_3_dom"/>
</dbReference>
<keyword evidence="2" id="KW-0812">Transmembrane</keyword>
<keyword evidence="2" id="KW-1133">Transmembrane helix</keyword>
<proteinExistence type="predicted"/>
<dbReference type="GO" id="GO:0000271">
    <property type="term" value="P:polysaccharide biosynthetic process"/>
    <property type="evidence" value="ECO:0007669"/>
    <property type="project" value="TreeGrafter"/>
</dbReference>
<dbReference type="GO" id="GO:0016747">
    <property type="term" value="F:acyltransferase activity, transferring groups other than amino-acyl groups"/>
    <property type="evidence" value="ECO:0007669"/>
    <property type="project" value="InterPro"/>
</dbReference>
<dbReference type="GO" id="GO:0016020">
    <property type="term" value="C:membrane"/>
    <property type="evidence" value="ECO:0007669"/>
    <property type="project" value="TreeGrafter"/>
</dbReference>
<reference evidence="4" key="2">
    <citation type="submission" date="2017-06" db="EMBL/GenBank/DDBJ databases">
        <authorList>
            <person name="Kim H.J."/>
            <person name="Triplett B.A."/>
        </authorList>
    </citation>
    <scope>NUCLEOTIDE SEQUENCE [LARGE SCALE GENOMIC DNA]</scope>
    <source>
        <strain evidence="4">DSM 26170</strain>
    </source>
</reference>
<feature type="transmembrane region" description="Helical" evidence="2">
    <location>
        <begin position="330"/>
        <end position="348"/>
    </location>
</feature>
<keyword evidence="4" id="KW-0378">Hydrolase</keyword>
<dbReference type="PANTHER" id="PTHR23028">
    <property type="entry name" value="ACETYLTRANSFERASE"/>
    <property type="match status" value="1"/>
</dbReference>
<dbReference type="Proteomes" id="UP000198409">
    <property type="component" value="Unassembled WGS sequence"/>
</dbReference>
<evidence type="ECO:0000259" key="3">
    <source>
        <dbReference type="Pfam" id="PF01757"/>
    </source>
</evidence>
<evidence type="ECO:0000313" key="4">
    <source>
        <dbReference type="EMBL" id="SNR61828.1"/>
    </source>
</evidence>
<evidence type="ECO:0000313" key="6">
    <source>
        <dbReference type="Proteomes" id="UP000198409"/>
    </source>
</evidence>
<feature type="transmembrane region" description="Helical" evidence="2">
    <location>
        <begin position="248"/>
        <end position="268"/>
    </location>
</feature>
<protein>
    <submittedName>
        <fullName evidence="4 5">Acyltransferase</fullName>
    </submittedName>
</protein>
<feature type="transmembrane region" description="Helical" evidence="2">
    <location>
        <begin position="183"/>
        <end position="209"/>
    </location>
</feature>
<dbReference type="PANTHER" id="PTHR23028:SF131">
    <property type="entry name" value="BLR2367 PROTEIN"/>
    <property type="match status" value="1"/>
</dbReference>
<feature type="transmembrane region" description="Helical" evidence="2">
    <location>
        <begin position="101"/>
        <end position="120"/>
    </location>
</feature>
<feature type="domain" description="Acyltransferase 3" evidence="3">
    <location>
        <begin position="102"/>
        <end position="439"/>
    </location>
</feature>
<feature type="compositionally biased region" description="Basic and acidic residues" evidence="1">
    <location>
        <begin position="31"/>
        <end position="40"/>
    </location>
</feature>
<evidence type="ECO:0000313" key="5">
    <source>
        <dbReference type="EMBL" id="TBN47878.1"/>
    </source>
</evidence>
<evidence type="ECO:0000256" key="2">
    <source>
        <dbReference type="SAM" id="Phobius"/>
    </source>
</evidence>
<feature type="transmembrane region" description="Helical" evidence="2">
    <location>
        <begin position="275"/>
        <end position="294"/>
    </location>
</feature>
<organism evidence="4 6">
    <name type="scientific">Paracoccus sediminis</name>
    <dbReference type="NCBI Taxonomy" id="1214787"/>
    <lineage>
        <taxon>Bacteria</taxon>
        <taxon>Pseudomonadati</taxon>
        <taxon>Pseudomonadota</taxon>
        <taxon>Alphaproteobacteria</taxon>
        <taxon>Rhodobacterales</taxon>
        <taxon>Paracoccaceae</taxon>
        <taxon>Paracoccus</taxon>
    </lineage>
</organism>
<feature type="transmembrane region" description="Helical" evidence="2">
    <location>
        <begin position="300"/>
        <end position="318"/>
    </location>
</feature>
<feature type="transmembrane region" description="Helical" evidence="2">
    <location>
        <begin position="382"/>
        <end position="406"/>
    </location>
</feature>
<dbReference type="OrthoDB" id="9796461at2"/>
<dbReference type="EMBL" id="FZNM01000012">
    <property type="protein sequence ID" value="SNR61828.1"/>
    <property type="molecule type" value="Genomic_DNA"/>
</dbReference>
<sequence length="467" mass="50732">MGGFSRHSSMDVPDVRGTRVPRVPCRSLQGRADRWGEDAARAGTHGTTHSADRKAGRRGPGRPLPIRQGRNIAGLQPFGMTVAFQKTKEPFLSSTANIRHIEALTAMRGLAAILVVIFHYSGGFLPNFTPSQYTAFLSKGYLWVDFFFLLSGYVMAHAYAADFRDRASAGTVRKFIFARFSRIYPLHLAILLAFLLLELVKLLLISFGIGQASFPVFEGARSVESLASNVLLLQTTGLHGGLTWNGPAWSIGAEWFAYLAFPILVVGIMKRGMVASSLMIALSLLGLALLSGMGDNLDVTYDYGILRCLFGFVIGMVLHRFSGLATRFRLGSDAAAIALLALTGVLMHAGVRDIAIPPVFALLILSLSLNNGRVSRGLSHPALVWLGTISYSVYLSHMLILSVINVVSVTMLGKPVGRFLETGPSLLLLAGLVGLVIALSGWLYVNVEARARSALQKSRFARRHVYR</sequence>
<reference evidence="5 7" key="3">
    <citation type="submission" date="2019-02" db="EMBL/GenBank/DDBJ databases">
        <authorList>
            <person name="Zhang G."/>
        </authorList>
    </citation>
    <scope>NUCLEOTIDE SEQUENCE [LARGE SCALE GENOMIC DNA]</scope>
    <source>
        <strain evidence="5 7">CMB17</strain>
    </source>
</reference>
<dbReference type="GO" id="GO:0016787">
    <property type="term" value="F:hydrolase activity"/>
    <property type="evidence" value="ECO:0007669"/>
    <property type="project" value="UniProtKB-KW"/>
</dbReference>
<evidence type="ECO:0000256" key="1">
    <source>
        <dbReference type="SAM" id="MobiDB-lite"/>
    </source>
</evidence>
<feature type="transmembrane region" description="Helical" evidence="2">
    <location>
        <begin position="426"/>
        <end position="447"/>
    </location>
</feature>
<gene>
    <name evidence="5" type="ORF">EYF88_14640</name>
    <name evidence="4" type="ORF">SAMN06265378_11230</name>
</gene>
<dbReference type="InterPro" id="IPR050879">
    <property type="entry name" value="Acyltransferase_3"/>
</dbReference>
<evidence type="ECO:0000313" key="7">
    <source>
        <dbReference type="Proteomes" id="UP000292859"/>
    </source>
</evidence>
<dbReference type="Pfam" id="PF01757">
    <property type="entry name" value="Acyl_transf_3"/>
    <property type="match status" value="1"/>
</dbReference>
<keyword evidence="2" id="KW-0472">Membrane</keyword>
<feature type="region of interest" description="Disordered" evidence="1">
    <location>
        <begin position="1"/>
        <end position="68"/>
    </location>
</feature>
<dbReference type="Proteomes" id="UP000292859">
    <property type="component" value="Unassembled WGS sequence"/>
</dbReference>
<dbReference type="AlphaFoldDB" id="A0A238XTD5"/>
<reference evidence="6" key="1">
    <citation type="submission" date="2017-06" db="EMBL/GenBank/DDBJ databases">
        <authorList>
            <person name="Varghese N."/>
            <person name="Submissions S."/>
        </authorList>
    </citation>
    <scope>NUCLEOTIDE SEQUENCE [LARGE SCALE GENOMIC DNA]</scope>
    <source>
        <strain evidence="6">DSM 26170</strain>
    </source>
</reference>
<feature type="transmembrane region" description="Helical" evidence="2">
    <location>
        <begin position="140"/>
        <end position="162"/>
    </location>
</feature>
<keyword evidence="7" id="KW-1185">Reference proteome</keyword>
<accession>A0A238XTD5</accession>
<dbReference type="EMBL" id="SIRL01000012">
    <property type="protein sequence ID" value="TBN47878.1"/>
    <property type="molecule type" value="Genomic_DNA"/>
</dbReference>
<keyword evidence="4" id="KW-0012">Acyltransferase</keyword>